<dbReference type="InterPro" id="IPR000522">
    <property type="entry name" value="ABC_transptr_permease_BtuC"/>
</dbReference>
<feature type="transmembrane region" description="Helical" evidence="8">
    <location>
        <begin position="269"/>
        <end position="293"/>
    </location>
</feature>
<organism evidence="9 10">
    <name type="scientific">Corynebacterium suranareeae</name>
    <dbReference type="NCBI Taxonomy" id="2506452"/>
    <lineage>
        <taxon>Bacteria</taxon>
        <taxon>Bacillati</taxon>
        <taxon>Actinomycetota</taxon>
        <taxon>Actinomycetes</taxon>
        <taxon>Mycobacteriales</taxon>
        <taxon>Corynebacteriaceae</taxon>
        <taxon>Corynebacterium</taxon>
    </lineage>
</organism>
<evidence type="ECO:0000256" key="7">
    <source>
        <dbReference type="ARBA" id="ARBA00023136"/>
    </source>
</evidence>
<dbReference type="GO" id="GO:0022857">
    <property type="term" value="F:transmembrane transporter activity"/>
    <property type="evidence" value="ECO:0007669"/>
    <property type="project" value="InterPro"/>
</dbReference>
<feature type="transmembrane region" description="Helical" evidence="8">
    <location>
        <begin position="177"/>
        <end position="199"/>
    </location>
</feature>
<keyword evidence="5 8" id="KW-0812">Transmembrane</keyword>
<evidence type="ECO:0000256" key="5">
    <source>
        <dbReference type="ARBA" id="ARBA00022692"/>
    </source>
</evidence>
<dbReference type="Pfam" id="PF01032">
    <property type="entry name" value="FecCD"/>
    <property type="match status" value="1"/>
</dbReference>
<dbReference type="CDD" id="cd06550">
    <property type="entry name" value="TM_ABC_iron-siderophores_like"/>
    <property type="match status" value="1"/>
</dbReference>
<feature type="transmembrane region" description="Helical" evidence="8">
    <location>
        <begin position="30"/>
        <end position="56"/>
    </location>
</feature>
<evidence type="ECO:0000256" key="6">
    <source>
        <dbReference type="ARBA" id="ARBA00022989"/>
    </source>
</evidence>
<dbReference type="PANTHER" id="PTHR30472">
    <property type="entry name" value="FERRIC ENTEROBACTIN TRANSPORT SYSTEM PERMEASE PROTEIN"/>
    <property type="match status" value="1"/>
</dbReference>
<feature type="transmembrane region" description="Helical" evidence="8">
    <location>
        <begin position="334"/>
        <end position="354"/>
    </location>
</feature>
<feature type="transmembrane region" description="Helical" evidence="8">
    <location>
        <begin position="132"/>
        <end position="165"/>
    </location>
</feature>
<dbReference type="EMBL" id="AP017369">
    <property type="protein sequence ID" value="BAU97060.1"/>
    <property type="molecule type" value="Genomic_DNA"/>
</dbReference>
<name>A0A160PW25_9CORY</name>
<sequence>MVDTQIKKPTQPALDFGRKIYRIGPKSRPFLLISARTAIITGILWIATATLAMYSLVNGSASITVGEALQAVAGNGDSFTTMIVVEWRAPRILLAILLGATLAMSGAIFQNLTANPLGSPDVIGFQTGSYTGALIVMLVIGGSSAATMVGALTGGIVTAMVVFFLASKRGFAGGVRLIIVGIGVSAILASINVWILLTASVEDAIMASLWGAGNLSGTSWKSLALAAVGSIVFIGTAVLLARPMRLMQIGVPFAVALGQNVKVVQIMAVIAGIGLTALATATAGPISFIALAAPQIARRLVHVDGLALAPSAAVGSFLLILADTIAQRINPESPLPVGIVTVSIGGVYFLWLLLREGRRK</sequence>
<protein>
    <submittedName>
        <fullName evidence="9">ABC transporter permease</fullName>
    </submittedName>
</protein>
<dbReference type="GO" id="GO:0005886">
    <property type="term" value="C:plasma membrane"/>
    <property type="evidence" value="ECO:0007669"/>
    <property type="project" value="UniProtKB-SubCell"/>
</dbReference>
<evidence type="ECO:0000256" key="2">
    <source>
        <dbReference type="ARBA" id="ARBA00007935"/>
    </source>
</evidence>
<keyword evidence="3" id="KW-0813">Transport</keyword>
<feature type="transmembrane region" description="Helical" evidence="8">
    <location>
        <begin position="92"/>
        <end position="112"/>
    </location>
</feature>
<evidence type="ECO:0000256" key="1">
    <source>
        <dbReference type="ARBA" id="ARBA00004651"/>
    </source>
</evidence>
<dbReference type="KEGG" id="csur:N24_2798"/>
<dbReference type="InterPro" id="IPR037294">
    <property type="entry name" value="ABC_BtuC-like"/>
</dbReference>
<evidence type="ECO:0000256" key="8">
    <source>
        <dbReference type="SAM" id="Phobius"/>
    </source>
</evidence>
<dbReference type="PANTHER" id="PTHR30472:SF24">
    <property type="entry name" value="FERRIC ENTEROBACTIN TRANSPORT SYSTEM PERMEASE PROTEIN FEPG"/>
    <property type="match status" value="1"/>
</dbReference>
<feature type="transmembrane region" description="Helical" evidence="8">
    <location>
        <begin position="305"/>
        <end position="322"/>
    </location>
</feature>
<accession>A0A160PW25</accession>
<dbReference type="GO" id="GO:0033214">
    <property type="term" value="P:siderophore-iron import into cell"/>
    <property type="evidence" value="ECO:0007669"/>
    <property type="project" value="TreeGrafter"/>
</dbReference>
<feature type="transmembrane region" description="Helical" evidence="8">
    <location>
        <begin position="219"/>
        <end position="239"/>
    </location>
</feature>
<evidence type="ECO:0000256" key="3">
    <source>
        <dbReference type="ARBA" id="ARBA00022448"/>
    </source>
</evidence>
<keyword evidence="4" id="KW-1003">Cell membrane</keyword>
<dbReference type="Proteomes" id="UP000218244">
    <property type="component" value="Chromosome"/>
</dbReference>
<comment type="similarity">
    <text evidence="2">Belongs to the binding-protein-dependent transport system permease family. FecCD subfamily.</text>
</comment>
<keyword evidence="10" id="KW-1185">Reference proteome</keyword>
<dbReference type="SUPFAM" id="SSF81345">
    <property type="entry name" value="ABC transporter involved in vitamin B12 uptake, BtuC"/>
    <property type="match status" value="1"/>
</dbReference>
<evidence type="ECO:0000313" key="9">
    <source>
        <dbReference type="EMBL" id="BAU97060.1"/>
    </source>
</evidence>
<dbReference type="AlphaFoldDB" id="A0A160PW25"/>
<evidence type="ECO:0000256" key="4">
    <source>
        <dbReference type="ARBA" id="ARBA00022475"/>
    </source>
</evidence>
<proteinExistence type="inferred from homology"/>
<evidence type="ECO:0000313" key="10">
    <source>
        <dbReference type="Proteomes" id="UP000218244"/>
    </source>
</evidence>
<gene>
    <name evidence="9" type="ORF">N24_2798</name>
</gene>
<comment type="subcellular location">
    <subcellularLocation>
        <location evidence="1">Cell membrane</location>
        <topology evidence="1">Multi-pass membrane protein</topology>
    </subcellularLocation>
</comment>
<dbReference type="Gene3D" id="1.10.3470.10">
    <property type="entry name" value="ABC transporter involved in vitamin B12 uptake, BtuC"/>
    <property type="match status" value="1"/>
</dbReference>
<keyword evidence="7 8" id="KW-0472">Membrane</keyword>
<reference evidence="9 10" key="1">
    <citation type="submission" date="2016-02" db="EMBL/GenBank/DDBJ databases">
        <title>Corynebacterium glutamicum N24 whole genome sequencing project.</title>
        <authorList>
            <person name="Matsutani M."/>
            <person name="Nangtapong N."/>
            <person name="Yakushi T."/>
            <person name="Matsushita K."/>
        </authorList>
    </citation>
    <scope>NUCLEOTIDE SEQUENCE [LARGE SCALE GENOMIC DNA]</scope>
    <source>
        <strain evidence="9 10">N24</strain>
    </source>
</reference>
<keyword evidence="6 8" id="KW-1133">Transmembrane helix</keyword>
<dbReference type="RefSeq" id="WP_096458503.1">
    <property type="nucleotide sequence ID" value="NZ_AP017369.1"/>
</dbReference>